<dbReference type="OrthoDB" id="8592370at2"/>
<protein>
    <submittedName>
        <fullName evidence="3">Type IV pilus assembly protein PilE</fullName>
    </submittedName>
</protein>
<dbReference type="InterPro" id="IPR012902">
    <property type="entry name" value="N_methyl_site"/>
</dbReference>
<accession>A0A2R5F756</accession>
<dbReference type="SUPFAM" id="SSF54523">
    <property type="entry name" value="Pili subunits"/>
    <property type="match status" value="1"/>
</dbReference>
<dbReference type="Gene3D" id="3.30.700.10">
    <property type="entry name" value="Glycoprotein, Type 4 Pilin"/>
    <property type="match status" value="1"/>
</dbReference>
<evidence type="ECO:0000313" key="4">
    <source>
        <dbReference type="Proteomes" id="UP000245081"/>
    </source>
</evidence>
<dbReference type="InterPro" id="IPR045584">
    <property type="entry name" value="Pilin-like"/>
</dbReference>
<keyword evidence="2" id="KW-0812">Transmembrane</keyword>
<organism evidence="3 4">
    <name type="scientific">Novimethylophilus kurashikiensis</name>
    <dbReference type="NCBI Taxonomy" id="1825523"/>
    <lineage>
        <taxon>Bacteria</taxon>
        <taxon>Pseudomonadati</taxon>
        <taxon>Pseudomonadota</taxon>
        <taxon>Betaproteobacteria</taxon>
        <taxon>Nitrosomonadales</taxon>
        <taxon>Methylophilaceae</taxon>
        <taxon>Novimethylophilus</taxon>
    </lineage>
</organism>
<dbReference type="Proteomes" id="UP000245081">
    <property type="component" value="Unassembled WGS sequence"/>
</dbReference>
<gene>
    <name evidence="3" type="primary">pilE</name>
    <name evidence="3" type="ORF">NMK_1437</name>
</gene>
<evidence type="ECO:0000256" key="2">
    <source>
        <dbReference type="SAM" id="Phobius"/>
    </source>
</evidence>
<sequence>MRQGKGFTLIELMIVVAIAGILAAIAYPSYIQHVVKSNRTAAESFLLTVANRQEQYLLDARQYAGVSADPGDSTGLTTLNLTVPSNVSTNYTIKVGAVTTTPPYYKVTATPTGTQLSRDTQCGSVSIDQTGTKRISGTGSVTSCW</sequence>
<keyword evidence="1" id="KW-0488">Methylation</keyword>
<keyword evidence="4" id="KW-1185">Reference proteome</keyword>
<proteinExistence type="predicted"/>
<dbReference type="Pfam" id="PF07963">
    <property type="entry name" value="N_methyl"/>
    <property type="match status" value="1"/>
</dbReference>
<keyword evidence="2" id="KW-1133">Transmembrane helix</keyword>
<dbReference type="NCBIfam" id="TIGR02532">
    <property type="entry name" value="IV_pilin_GFxxxE"/>
    <property type="match status" value="1"/>
</dbReference>
<dbReference type="GO" id="GO:0015628">
    <property type="term" value="P:protein secretion by the type II secretion system"/>
    <property type="evidence" value="ECO:0007669"/>
    <property type="project" value="InterPro"/>
</dbReference>
<name>A0A2R5F756_9PROT</name>
<dbReference type="PROSITE" id="PS00409">
    <property type="entry name" value="PROKAR_NTER_METHYL"/>
    <property type="match status" value="1"/>
</dbReference>
<dbReference type="InterPro" id="IPR031982">
    <property type="entry name" value="PilE-like"/>
</dbReference>
<keyword evidence="2" id="KW-0472">Membrane</keyword>
<reference evidence="3 4" key="1">
    <citation type="journal article" date="2018" name="Environ. Microbiol.">
        <title>Isolation and genomic characterization of Novimethylophilus kurashikiensis gen. nov. sp. nov., a new lanthanide-dependent methylotrophic species of Methylophilaceae.</title>
        <authorList>
            <person name="Lv H."/>
            <person name="Sahin N."/>
            <person name="Tani A."/>
        </authorList>
    </citation>
    <scope>NUCLEOTIDE SEQUENCE [LARGE SCALE GENOMIC DNA]</scope>
    <source>
        <strain evidence="3 4">La2-4</strain>
    </source>
</reference>
<dbReference type="GO" id="GO:0015627">
    <property type="term" value="C:type II protein secretion system complex"/>
    <property type="evidence" value="ECO:0007669"/>
    <property type="project" value="InterPro"/>
</dbReference>
<dbReference type="InterPro" id="IPR000983">
    <property type="entry name" value="Bac_GSPG_pilin"/>
</dbReference>
<dbReference type="Pfam" id="PF16732">
    <property type="entry name" value="ComP_DUS"/>
    <property type="match status" value="1"/>
</dbReference>
<dbReference type="RefSeq" id="WP_109015040.1">
    <property type="nucleotide sequence ID" value="NZ_BDOQ01000003.1"/>
</dbReference>
<dbReference type="AlphaFoldDB" id="A0A2R5F756"/>
<feature type="transmembrane region" description="Helical" evidence="2">
    <location>
        <begin position="12"/>
        <end position="30"/>
    </location>
</feature>
<evidence type="ECO:0000256" key="1">
    <source>
        <dbReference type="ARBA" id="ARBA00022481"/>
    </source>
</evidence>
<evidence type="ECO:0000313" key="3">
    <source>
        <dbReference type="EMBL" id="GBG13885.1"/>
    </source>
</evidence>
<dbReference type="PRINTS" id="PR00813">
    <property type="entry name" value="BCTERIALGSPG"/>
</dbReference>
<comment type="caution">
    <text evidence="3">The sequence shown here is derived from an EMBL/GenBank/DDBJ whole genome shotgun (WGS) entry which is preliminary data.</text>
</comment>
<dbReference type="EMBL" id="BDOQ01000003">
    <property type="protein sequence ID" value="GBG13885.1"/>
    <property type="molecule type" value="Genomic_DNA"/>
</dbReference>
<dbReference type="GO" id="GO:0043683">
    <property type="term" value="P:type IV pilus assembly"/>
    <property type="evidence" value="ECO:0007669"/>
    <property type="project" value="InterPro"/>
</dbReference>